<dbReference type="InterPro" id="IPR051721">
    <property type="entry name" value="Biopterin_syn/organic_redct"/>
</dbReference>
<name>A0A4V6MGT5_9ACTN</name>
<evidence type="ECO:0000256" key="5">
    <source>
        <dbReference type="ARBA" id="ARBA00023002"/>
    </source>
</evidence>
<sequence>MATSLFVTGASSGIGAAFLEQVPADVNEPHTFSRRPADGRWTQVDLGHQRQWETVVSAFKQALDAEQPDHAIFFHCSGGGDPVGRVVDLDPLEYGLVVTMNAASGIALGQAFLRACHLRGMRATLVLTGSPAADKDVPGMAHYCAAKDGMQHWGRIVAMEMTPESGNRVITVVPYAVLTEIVKSVMTKDPDEVPLVNYFRHVETAGEFASPETCARHIWTAIHEASNGAVVPVGALVIAERAAAAAS</sequence>
<reference evidence="6 7" key="1">
    <citation type="submission" date="2019-02" db="EMBL/GenBank/DDBJ databases">
        <title>Sequencing the genomes of 1000 actinobacteria strains.</title>
        <authorList>
            <person name="Klenk H.-P."/>
        </authorList>
    </citation>
    <scope>NUCLEOTIDE SEQUENCE [LARGE SCALE GENOMIC DNA]</scope>
    <source>
        <strain evidence="6 7">DSM 45612</strain>
    </source>
</reference>
<dbReference type="SUPFAM" id="SSF51735">
    <property type="entry name" value="NAD(P)-binding Rossmann-fold domains"/>
    <property type="match status" value="1"/>
</dbReference>
<dbReference type="PANTHER" id="PTHR44085:SF2">
    <property type="entry name" value="SEPIAPTERIN REDUCTASE"/>
    <property type="match status" value="1"/>
</dbReference>
<dbReference type="GO" id="GO:0006729">
    <property type="term" value="P:tetrahydrobiopterin biosynthetic process"/>
    <property type="evidence" value="ECO:0007669"/>
    <property type="project" value="TreeGrafter"/>
</dbReference>
<dbReference type="Pfam" id="PF13561">
    <property type="entry name" value="adh_short_C2"/>
    <property type="match status" value="1"/>
</dbReference>
<keyword evidence="7" id="KW-1185">Reference proteome</keyword>
<proteinExistence type="inferred from homology"/>
<dbReference type="InterPro" id="IPR036291">
    <property type="entry name" value="NAD(P)-bd_dom_sf"/>
</dbReference>
<keyword evidence="3" id="KW-0963">Cytoplasm</keyword>
<dbReference type="RefSeq" id="WP_130334579.1">
    <property type="nucleotide sequence ID" value="NZ_SHLD01000001.1"/>
</dbReference>
<dbReference type="PRINTS" id="PR00081">
    <property type="entry name" value="GDHRDH"/>
</dbReference>
<evidence type="ECO:0000313" key="7">
    <source>
        <dbReference type="Proteomes" id="UP000294114"/>
    </source>
</evidence>
<evidence type="ECO:0000313" key="6">
    <source>
        <dbReference type="EMBL" id="RZU74946.1"/>
    </source>
</evidence>
<dbReference type="InterPro" id="IPR020904">
    <property type="entry name" value="Sc_DH/Rdtase_CS"/>
</dbReference>
<dbReference type="GO" id="GO:0004757">
    <property type="term" value="F:sepiapterin reductase (NADP+) activity"/>
    <property type="evidence" value="ECO:0007669"/>
    <property type="project" value="TreeGrafter"/>
</dbReference>
<gene>
    <name evidence="6" type="ORF">EV384_3446</name>
</gene>
<dbReference type="OrthoDB" id="3743899at2"/>
<evidence type="ECO:0000256" key="3">
    <source>
        <dbReference type="ARBA" id="ARBA00022490"/>
    </source>
</evidence>
<evidence type="ECO:0000256" key="2">
    <source>
        <dbReference type="ARBA" id="ARBA00006484"/>
    </source>
</evidence>
<dbReference type="Gene3D" id="3.40.50.720">
    <property type="entry name" value="NAD(P)-binding Rossmann-like Domain"/>
    <property type="match status" value="1"/>
</dbReference>
<organism evidence="6 7">
    <name type="scientific">Micromonospora kangleipakensis</name>
    <dbReference type="NCBI Taxonomy" id="1077942"/>
    <lineage>
        <taxon>Bacteria</taxon>
        <taxon>Bacillati</taxon>
        <taxon>Actinomycetota</taxon>
        <taxon>Actinomycetes</taxon>
        <taxon>Micromonosporales</taxon>
        <taxon>Micromonosporaceae</taxon>
        <taxon>Micromonospora</taxon>
    </lineage>
</organism>
<accession>A0A4V6MGT5</accession>
<keyword evidence="4" id="KW-0521">NADP</keyword>
<dbReference type="PANTHER" id="PTHR44085">
    <property type="entry name" value="SEPIAPTERIN REDUCTASE"/>
    <property type="match status" value="1"/>
</dbReference>
<dbReference type="PROSITE" id="PS00061">
    <property type="entry name" value="ADH_SHORT"/>
    <property type="match status" value="1"/>
</dbReference>
<dbReference type="GO" id="GO:0005737">
    <property type="term" value="C:cytoplasm"/>
    <property type="evidence" value="ECO:0007669"/>
    <property type="project" value="UniProtKB-SubCell"/>
</dbReference>
<comment type="similarity">
    <text evidence="2">Belongs to the short-chain dehydrogenases/reductases (SDR) family.</text>
</comment>
<dbReference type="Proteomes" id="UP000294114">
    <property type="component" value="Unassembled WGS sequence"/>
</dbReference>
<keyword evidence="5" id="KW-0560">Oxidoreductase</keyword>
<evidence type="ECO:0000256" key="1">
    <source>
        <dbReference type="ARBA" id="ARBA00004496"/>
    </source>
</evidence>
<comment type="caution">
    <text evidence="6">The sequence shown here is derived from an EMBL/GenBank/DDBJ whole genome shotgun (WGS) entry which is preliminary data.</text>
</comment>
<dbReference type="EMBL" id="SHLD01000001">
    <property type="protein sequence ID" value="RZU74946.1"/>
    <property type="molecule type" value="Genomic_DNA"/>
</dbReference>
<comment type="subcellular location">
    <subcellularLocation>
        <location evidence="1">Cytoplasm</location>
    </subcellularLocation>
</comment>
<dbReference type="InterPro" id="IPR002347">
    <property type="entry name" value="SDR_fam"/>
</dbReference>
<dbReference type="AlphaFoldDB" id="A0A4V6MGT5"/>
<evidence type="ECO:0000256" key="4">
    <source>
        <dbReference type="ARBA" id="ARBA00022857"/>
    </source>
</evidence>
<protein>
    <submittedName>
        <fullName evidence="6">Short-subunit dehydrogenase</fullName>
    </submittedName>
</protein>